<dbReference type="EMBL" id="JBGMDY010000001">
    <property type="protein sequence ID" value="KAL2349366.1"/>
    <property type="molecule type" value="Genomic_DNA"/>
</dbReference>
<accession>A0ABD1NN75</accession>
<reference evidence="4 5" key="1">
    <citation type="submission" date="2024-08" db="EMBL/GenBank/DDBJ databases">
        <title>Insights into the chromosomal genome structure of Flemingia macrophylla.</title>
        <authorList>
            <person name="Ding Y."/>
            <person name="Zhao Y."/>
            <person name="Bi W."/>
            <person name="Wu M."/>
            <person name="Zhao G."/>
            <person name="Gong Y."/>
            <person name="Li W."/>
            <person name="Zhang P."/>
        </authorList>
    </citation>
    <scope>NUCLEOTIDE SEQUENCE [LARGE SCALE GENOMIC DNA]</scope>
    <source>
        <strain evidence="4">DYQJB</strain>
        <tissue evidence="4">Leaf</tissue>
    </source>
</reference>
<dbReference type="PROSITE" id="PS50102">
    <property type="entry name" value="RRM"/>
    <property type="match status" value="1"/>
</dbReference>
<proteinExistence type="predicted"/>
<evidence type="ECO:0000313" key="5">
    <source>
        <dbReference type="Proteomes" id="UP001603857"/>
    </source>
</evidence>
<organism evidence="4 5">
    <name type="scientific">Flemingia macrophylla</name>
    <dbReference type="NCBI Taxonomy" id="520843"/>
    <lineage>
        <taxon>Eukaryota</taxon>
        <taxon>Viridiplantae</taxon>
        <taxon>Streptophyta</taxon>
        <taxon>Embryophyta</taxon>
        <taxon>Tracheophyta</taxon>
        <taxon>Spermatophyta</taxon>
        <taxon>Magnoliopsida</taxon>
        <taxon>eudicotyledons</taxon>
        <taxon>Gunneridae</taxon>
        <taxon>Pentapetalae</taxon>
        <taxon>rosids</taxon>
        <taxon>fabids</taxon>
        <taxon>Fabales</taxon>
        <taxon>Fabaceae</taxon>
        <taxon>Papilionoideae</taxon>
        <taxon>50 kb inversion clade</taxon>
        <taxon>NPAAA clade</taxon>
        <taxon>indigoferoid/millettioid clade</taxon>
        <taxon>Phaseoleae</taxon>
        <taxon>Flemingia</taxon>
    </lineage>
</organism>
<dbReference type="PANTHER" id="PTHR37200:SF1">
    <property type="entry name" value="RNA-BINDING (RRM_RBD_RNP MOTIFS) FAMILY PROTEIN"/>
    <property type="match status" value="1"/>
</dbReference>
<evidence type="ECO:0000256" key="1">
    <source>
        <dbReference type="PROSITE-ProRule" id="PRU00176"/>
    </source>
</evidence>
<evidence type="ECO:0000313" key="4">
    <source>
        <dbReference type="EMBL" id="KAL2349366.1"/>
    </source>
</evidence>
<dbReference type="InterPro" id="IPR012677">
    <property type="entry name" value="Nucleotide-bd_a/b_plait_sf"/>
</dbReference>
<sequence length="372" mass="42015">MLRSTAFPALYNFAQVPSRAHTCHSLQPARSLHSTSSFVSCRQFRQPLVNLAAEKRQWSGGAELAGADDEEDGFGDEYDDEEQEFDDDEGMLPLEKMNKWFEKKPKGFGEGKVYDTSVEEKLLEEMRQSRIAQAENLKRLKNEELVQIGSRVRLGNLPKKKNIHKDLKSALQGIPGIINITPAVTGNKKTRDPICKGFAFVDFKHEKDAVRFVELYTGQTITFGKIQKQIKYSNEDSNMDGSSPNSWVETSSDDLNYLDYQMDEEEQEDGEDNQESVAALRVDGDDYAEMRIDPEITSLPSDQVDRNPTDEKSFAKVKQENARKKKPTSKERGKKVLGVPGSARRLKIREKAVLNDVFSKYGLKSTLASKDS</sequence>
<evidence type="ECO:0000259" key="3">
    <source>
        <dbReference type="PROSITE" id="PS50102"/>
    </source>
</evidence>
<protein>
    <recommendedName>
        <fullName evidence="3">RRM domain-containing protein</fullName>
    </recommendedName>
</protein>
<feature type="compositionally biased region" description="Acidic residues" evidence="2">
    <location>
        <begin position="66"/>
        <end position="89"/>
    </location>
</feature>
<dbReference type="Proteomes" id="UP001603857">
    <property type="component" value="Unassembled WGS sequence"/>
</dbReference>
<dbReference type="InterPro" id="IPR000504">
    <property type="entry name" value="RRM_dom"/>
</dbReference>
<feature type="region of interest" description="Disordered" evidence="2">
    <location>
        <begin position="60"/>
        <end position="89"/>
    </location>
</feature>
<comment type="caution">
    <text evidence="4">The sequence shown here is derived from an EMBL/GenBank/DDBJ whole genome shotgun (WGS) entry which is preliminary data.</text>
</comment>
<dbReference type="Gene3D" id="3.30.70.330">
    <property type="match status" value="1"/>
</dbReference>
<keyword evidence="1" id="KW-0694">RNA-binding</keyword>
<feature type="compositionally biased region" description="Basic and acidic residues" evidence="2">
    <location>
        <begin position="303"/>
        <end position="322"/>
    </location>
</feature>
<dbReference type="AlphaFoldDB" id="A0ABD1NN75"/>
<keyword evidence="5" id="KW-1185">Reference proteome</keyword>
<feature type="region of interest" description="Disordered" evidence="2">
    <location>
        <begin position="291"/>
        <end position="340"/>
    </location>
</feature>
<dbReference type="GO" id="GO:0003723">
    <property type="term" value="F:RNA binding"/>
    <property type="evidence" value="ECO:0007669"/>
    <property type="project" value="UniProtKB-UniRule"/>
</dbReference>
<name>A0ABD1NN75_9FABA</name>
<feature type="compositionally biased region" description="Basic residues" evidence="2">
    <location>
        <begin position="323"/>
        <end position="335"/>
    </location>
</feature>
<dbReference type="SUPFAM" id="SSF54928">
    <property type="entry name" value="RNA-binding domain, RBD"/>
    <property type="match status" value="1"/>
</dbReference>
<dbReference type="CDD" id="cd00590">
    <property type="entry name" value="RRM_SF"/>
    <property type="match status" value="1"/>
</dbReference>
<dbReference type="PANTHER" id="PTHR37200">
    <property type="entry name" value="RNA-BINDING (RRM/RBD/RNP MOTIFS) FAMILY PROTEIN"/>
    <property type="match status" value="1"/>
</dbReference>
<evidence type="ECO:0000256" key="2">
    <source>
        <dbReference type="SAM" id="MobiDB-lite"/>
    </source>
</evidence>
<dbReference type="InterPro" id="IPR035979">
    <property type="entry name" value="RBD_domain_sf"/>
</dbReference>
<feature type="domain" description="RRM" evidence="3">
    <location>
        <begin position="150"/>
        <end position="237"/>
    </location>
</feature>
<gene>
    <name evidence="4" type="ORF">Fmac_003366</name>
</gene>